<feature type="domain" description="Mannose-1-phosphate guanyltransferase C-terminal" evidence="3">
    <location>
        <begin position="266"/>
        <end position="403"/>
    </location>
</feature>
<dbReference type="SUPFAM" id="SSF53448">
    <property type="entry name" value="Nucleotide-diphospho-sugar transferases"/>
    <property type="match status" value="1"/>
</dbReference>
<proteinExistence type="inferred from homology"/>
<protein>
    <submittedName>
        <fullName evidence="7">NTP_transferase domain-containing protein</fullName>
    </submittedName>
</protein>
<dbReference type="Gene3D" id="2.160.10.10">
    <property type="entry name" value="Hexapeptide repeat proteins"/>
    <property type="match status" value="1"/>
</dbReference>
<dbReference type="Pfam" id="PF00483">
    <property type="entry name" value="NTP_transferase"/>
    <property type="match status" value="1"/>
</dbReference>
<accession>A0A0N4UM90</accession>
<dbReference type="Gene3D" id="3.90.550.10">
    <property type="entry name" value="Spore Coat Polysaccharide Biosynthesis Protein SpsA, Chain A"/>
    <property type="match status" value="1"/>
</dbReference>
<organism evidence="5 7">
    <name type="scientific">Dracunculus medinensis</name>
    <name type="common">Guinea worm</name>
    <dbReference type="NCBI Taxonomy" id="318479"/>
    <lineage>
        <taxon>Eukaryota</taxon>
        <taxon>Metazoa</taxon>
        <taxon>Ecdysozoa</taxon>
        <taxon>Nematoda</taxon>
        <taxon>Chromadorea</taxon>
        <taxon>Rhabditida</taxon>
        <taxon>Spirurina</taxon>
        <taxon>Dracunculoidea</taxon>
        <taxon>Dracunculidae</taxon>
        <taxon>Dracunculus</taxon>
    </lineage>
</organism>
<dbReference type="PANTHER" id="PTHR22572">
    <property type="entry name" value="SUGAR-1-PHOSPHATE GUANYL TRANSFERASE"/>
    <property type="match status" value="1"/>
</dbReference>
<dbReference type="Proteomes" id="UP000038040">
    <property type="component" value="Unplaced"/>
</dbReference>
<dbReference type="InterPro" id="IPR029044">
    <property type="entry name" value="Nucleotide-diphossugar_trans"/>
</dbReference>
<dbReference type="AlphaFoldDB" id="A0A0N4UM90"/>
<dbReference type="PROSITE" id="PS00101">
    <property type="entry name" value="HEXAPEP_TRANSFERASES"/>
    <property type="match status" value="2"/>
</dbReference>
<dbReference type="Proteomes" id="UP000274756">
    <property type="component" value="Unassembled WGS sequence"/>
</dbReference>
<dbReference type="Pfam" id="PF25087">
    <property type="entry name" value="GMPPB_C"/>
    <property type="match status" value="1"/>
</dbReference>
<evidence type="ECO:0000256" key="1">
    <source>
        <dbReference type="ARBA" id="ARBA00007274"/>
    </source>
</evidence>
<dbReference type="InterPro" id="IPR050486">
    <property type="entry name" value="Mannose-1P_guanyltransferase"/>
</dbReference>
<dbReference type="STRING" id="318479.A0A0N4UM90"/>
<dbReference type="WBParaSite" id="DME_0000895201-mRNA-1">
    <property type="protein sequence ID" value="DME_0000895201-mRNA-1"/>
    <property type="gene ID" value="DME_0000895201"/>
</dbReference>
<dbReference type="InterPro" id="IPR005835">
    <property type="entry name" value="NTP_transferase_dom"/>
</dbReference>
<dbReference type="EMBL" id="UYYG01000080">
    <property type="protein sequence ID" value="VDN52808.1"/>
    <property type="molecule type" value="Genomic_DNA"/>
</dbReference>
<evidence type="ECO:0000313" key="5">
    <source>
        <dbReference type="Proteomes" id="UP000038040"/>
    </source>
</evidence>
<dbReference type="OrthoDB" id="285674at2759"/>
<reference evidence="4 6" key="2">
    <citation type="submission" date="2018-11" db="EMBL/GenBank/DDBJ databases">
        <authorList>
            <consortium name="Pathogen Informatics"/>
        </authorList>
    </citation>
    <scope>NUCLEOTIDE SEQUENCE [LARGE SCALE GENOMIC DNA]</scope>
</reference>
<feature type="domain" description="Nucleotidyl transferase" evidence="2">
    <location>
        <begin position="4"/>
        <end position="247"/>
    </location>
</feature>
<dbReference type="GO" id="GO:0016740">
    <property type="term" value="F:transferase activity"/>
    <property type="evidence" value="ECO:0007669"/>
    <property type="project" value="InterPro"/>
</dbReference>
<evidence type="ECO:0000313" key="6">
    <source>
        <dbReference type="Proteomes" id="UP000274756"/>
    </source>
</evidence>
<gene>
    <name evidence="4" type="ORF">DME_LOCUS2781</name>
</gene>
<dbReference type="InterPro" id="IPR056729">
    <property type="entry name" value="GMPPB_C"/>
</dbReference>
<evidence type="ECO:0000259" key="2">
    <source>
        <dbReference type="Pfam" id="PF00483"/>
    </source>
</evidence>
<dbReference type="InterPro" id="IPR018357">
    <property type="entry name" value="Hexapep_transf_CS"/>
</dbReference>
<sequence>MSLKAAVLVGGAWKGTRFRPLSLQLPKPLFPIAGVPLIEHHIEQLSKLTSLTEIFLIGFYPARQFDEFIYDCEAKYSIKIRYLEESEALGTAAGLHYFRKEILHDNPSAIFVLNADVCGDLPVSEMVVELERKPDAQCLLLTSEATREQSVNFGCVVIDVDGKVLHYVDKPTTFVSQHISCGVYLLRKEVIDRIGKALKNSETRQVWFETEIFPQMAADASIVALHTNRWWSQTKTAAAVLYANRHYLRLYRSSDSPRLCRNRAQIIGDVFIDSSAEVDQTAKIGPNVSIGAKARIGAGVRIRESIVLGEAIINEHACILHSVIGWRSVVGAWARVEGTPISPNPNIPFAKLDNKPLFNVDGRLNPSLTILGSDVHVPAETVLLNSIVLPYKELSSSYKNQIIL</sequence>
<evidence type="ECO:0000259" key="3">
    <source>
        <dbReference type="Pfam" id="PF25087"/>
    </source>
</evidence>
<name>A0A0N4UM90_DRAME</name>
<reference evidence="7" key="1">
    <citation type="submission" date="2017-02" db="UniProtKB">
        <authorList>
            <consortium name="WormBaseParasite"/>
        </authorList>
    </citation>
    <scope>IDENTIFICATION</scope>
</reference>
<keyword evidence="6" id="KW-1185">Reference proteome</keyword>
<comment type="similarity">
    <text evidence="1">Belongs to the transferase hexapeptide repeat family.</text>
</comment>
<evidence type="ECO:0000313" key="7">
    <source>
        <dbReference type="WBParaSite" id="DME_0000895201-mRNA-1"/>
    </source>
</evidence>
<evidence type="ECO:0000313" key="4">
    <source>
        <dbReference type="EMBL" id="VDN52808.1"/>
    </source>
</evidence>